<keyword evidence="7 13" id="KW-0378">Hydrolase</keyword>
<dbReference type="InterPro" id="IPR001722">
    <property type="entry name" value="Glyco_hydro_7"/>
</dbReference>
<reference evidence="16" key="1">
    <citation type="journal article" date="2017" name="Nat. Microbiol.">
        <title>Global analysis of biosynthetic gene clusters reveals vast potential of secondary metabolite production in Penicillium species.</title>
        <authorList>
            <person name="Nielsen J.C."/>
            <person name="Grijseels S."/>
            <person name="Prigent S."/>
            <person name="Ji B."/>
            <person name="Dainat J."/>
            <person name="Nielsen K.F."/>
            <person name="Frisvad J.C."/>
            <person name="Workman M."/>
            <person name="Nielsen J."/>
        </authorList>
    </citation>
    <scope>NUCLEOTIDE SEQUENCE [LARGE SCALE GENOMIC DNA]</scope>
    <source>
        <strain evidence="16">IBT 13039</strain>
    </source>
</reference>
<evidence type="ECO:0000256" key="10">
    <source>
        <dbReference type="ARBA" id="ARBA00023277"/>
    </source>
</evidence>
<comment type="function">
    <text evidence="2">The biological conversion of cellulose to glucose generally requires three types of hydrolytic enzymes: (1) Endoglucanases which cut internal beta-1,4-glucosidic bonds; (2) Exocellobiohydrolases that cut the disaccharide cellobiose from the non-reducing end of the cellulose polymer chain; (3) Beta-1,4-glucosidases which hydrolyze the cellobiose and other short cello-oligosaccharides to glucose.</text>
</comment>
<comment type="subcellular location">
    <subcellularLocation>
        <location evidence="3">Secreted</location>
    </subcellularLocation>
</comment>
<dbReference type="InterPro" id="IPR013320">
    <property type="entry name" value="ConA-like_dom_sf"/>
</dbReference>
<keyword evidence="8 13" id="KW-0136">Cellulose degradation</keyword>
<keyword evidence="16" id="KW-1185">Reference proteome</keyword>
<evidence type="ECO:0000256" key="6">
    <source>
        <dbReference type="ARBA" id="ARBA00022729"/>
    </source>
</evidence>
<comment type="similarity">
    <text evidence="4 13">Belongs to the glycosyl hydrolase 7 (cellulase C) family.</text>
</comment>
<evidence type="ECO:0000313" key="15">
    <source>
        <dbReference type="EMBL" id="OQE90407.1"/>
    </source>
</evidence>
<comment type="catalytic activity">
    <reaction evidence="1">
        <text>Hydrolysis of (1-&gt;4)-beta-D-glucosidic linkages in cellulose and cellotetraose, releasing cellobiose from the non-reducing ends of the chains.</text>
        <dbReference type="EC" id="3.2.1.91"/>
    </reaction>
</comment>
<evidence type="ECO:0000256" key="11">
    <source>
        <dbReference type="ARBA" id="ARBA00023295"/>
    </source>
</evidence>
<proteinExistence type="inferred from homology"/>
<evidence type="ECO:0000256" key="9">
    <source>
        <dbReference type="ARBA" id="ARBA00023180"/>
    </source>
</evidence>
<dbReference type="GO" id="GO:0030245">
    <property type="term" value="P:cellulose catabolic process"/>
    <property type="evidence" value="ECO:0007669"/>
    <property type="project" value="UniProtKB-KW"/>
</dbReference>
<keyword evidence="10" id="KW-0119">Carbohydrate metabolism</keyword>
<keyword evidence="9" id="KW-0325">Glycoprotein</keyword>
<dbReference type="Proteomes" id="UP000191691">
    <property type="component" value="Unassembled WGS sequence"/>
</dbReference>
<evidence type="ECO:0000313" key="16">
    <source>
        <dbReference type="Proteomes" id="UP000191691"/>
    </source>
</evidence>
<evidence type="ECO:0000256" key="13">
    <source>
        <dbReference type="RuleBase" id="RU361164"/>
    </source>
</evidence>
<evidence type="ECO:0000256" key="3">
    <source>
        <dbReference type="ARBA" id="ARBA00004613"/>
    </source>
</evidence>
<feature type="region of interest" description="Disordered" evidence="14">
    <location>
        <begin position="482"/>
        <end position="509"/>
    </location>
</feature>
<sequence length="531" mass="56607">MFIHSNISQDLDETSHHSHLAMIIPFLIRALNPSSKINAPTKPEVAQYGSRYWIDDYGLSIHAELINIANDTSASSMYQRALLFSALAAAARAQQAGTLTPETHPSLTWQKCTAEGSCADQKGSVVIDSNWRWLHSVDGSTNCYTGNEWDATLCPDNESCAENCALDGADYPGTYGATTSGDALTLSFVTGANVGSRLFLMEDESTYQMFKLKNQEFTFDVDSSELPCGLNGALYFVSMDADGGLARFEGNEAGAKYGTGYCDSQCPRDLKFINGQANVEGWEPSDSDKNAGVGGHGACCPEMDIWEANSISTAFTPHPCDNPEQTMCEGDECGGTYSATRYAGTCDPDGCDFNPFRMGNESFYGPGMIVDSNSKMTVVTQFITSDGTDSGALSEIKRIYVQDGKVIANSASDVSGATGNSITPEFCTAQKEAFGEDDIFAQHGGLSGMGDGLDQGMVLVMSLWDDHYANMLWLDGEAYPTDASPSDPGVARGTCATTSGDPATVEKEHGSAKVTYSNIKVGPIGSTFASS</sequence>
<evidence type="ECO:0000256" key="14">
    <source>
        <dbReference type="SAM" id="MobiDB-lite"/>
    </source>
</evidence>
<dbReference type="AlphaFoldDB" id="A0A1V6YSU9"/>
<dbReference type="PRINTS" id="PR00734">
    <property type="entry name" value="GLHYDRLASE7"/>
</dbReference>
<dbReference type="InterPro" id="IPR037019">
    <property type="entry name" value="Glyco_hydro_7_sf"/>
</dbReference>
<dbReference type="EMBL" id="MOOB01000012">
    <property type="protein sequence ID" value="OQE90407.1"/>
    <property type="molecule type" value="Genomic_DNA"/>
</dbReference>
<evidence type="ECO:0000256" key="1">
    <source>
        <dbReference type="ARBA" id="ARBA00001641"/>
    </source>
</evidence>
<name>A0A1V6YSU9_PENNA</name>
<evidence type="ECO:0000256" key="4">
    <source>
        <dbReference type="ARBA" id="ARBA00006044"/>
    </source>
</evidence>
<dbReference type="Pfam" id="PF00840">
    <property type="entry name" value="Glyco_hydro_7"/>
    <property type="match status" value="1"/>
</dbReference>
<evidence type="ECO:0000256" key="5">
    <source>
        <dbReference type="ARBA" id="ARBA00022525"/>
    </source>
</evidence>
<dbReference type="GO" id="GO:0016162">
    <property type="term" value="F:cellulose 1,4-beta-cellobiosidase activity"/>
    <property type="evidence" value="ECO:0007669"/>
    <property type="project" value="UniProtKB-EC"/>
</dbReference>
<comment type="caution">
    <text evidence="15">The sequence shown here is derived from an EMBL/GenBank/DDBJ whole genome shotgun (WGS) entry which is preliminary data.</text>
</comment>
<gene>
    <name evidence="15" type="ORF">PENNAL_c0012G04627</name>
</gene>
<dbReference type="EC" id="3.2.1.-" evidence="13"/>
<dbReference type="FunFam" id="2.70.100.10:FF:000001">
    <property type="entry name" value="Glucanase"/>
    <property type="match status" value="1"/>
</dbReference>
<keyword evidence="12 13" id="KW-0624">Polysaccharide degradation</keyword>
<dbReference type="PANTHER" id="PTHR33753:SF6">
    <property type="entry name" value="1,4-BETA-D-GLUCAN CELLOBIOHYDROLASE A-RELATED"/>
    <property type="match status" value="1"/>
</dbReference>
<keyword evidence="6" id="KW-0732">Signal</keyword>
<dbReference type="OMA" id="NTYQMFQ"/>
<dbReference type="SUPFAM" id="SSF49899">
    <property type="entry name" value="Concanavalin A-like lectins/glucanases"/>
    <property type="match status" value="1"/>
</dbReference>
<dbReference type="STRING" id="60175.A0A1V6YSU9"/>
<accession>A0A1V6YSU9</accession>
<organism evidence="15 16">
    <name type="scientific">Penicillium nalgiovense</name>
    <dbReference type="NCBI Taxonomy" id="60175"/>
    <lineage>
        <taxon>Eukaryota</taxon>
        <taxon>Fungi</taxon>
        <taxon>Dikarya</taxon>
        <taxon>Ascomycota</taxon>
        <taxon>Pezizomycotina</taxon>
        <taxon>Eurotiomycetes</taxon>
        <taxon>Eurotiomycetidae</taxon>
        <taxon>Eurotiales</taxon>
        <taxon>Aspergillaceae</taxon>
        <taxon>Penicillium</taxon>
    </lineage>
</organism>
<keyword evidence="5" id="KW-0964">Secreted</keyword>
<dbReference type="CDD" id="cd07999">
    <property type="entry name" value="GH7_CBH_EG"/>
    <property type="match status" value="1"/>
</dbReference>
<dbReference type="GO" id="GO:0005576">
    <property type="term" value="C:extracellular region"/>
    <property type="evidence" value="ECO:0007669"/>
    <property type="project" value="UniProtKB-SubCell"/>
</dbReference>
<evidence type="ECO:0000256" key="8">
    <source>
        <dbReference type="ARBA" id="ARBA00023001"/>
    </source>
</evidence>
<keyword evidence="11 13" id="KW-0326">Glycosidase</keyword>
<evidence type="ECO:0000256" key="12">
    <source>
        <dbReference type="ARBA" id="ARBA00023326"/>
    </source>
</evidence>
<evidence type="ECO:0000256" key="7">
    <source>
        <dbReference type="ARBA" id="ARBA00022801"/>
    </source>
</evidence>
<dbReference type="PANTHER" id="PTHR33753">
    <property type="entry name" value="1,4-BETA-D-GLUCAN CELLOBIOHYDROLASE B"/>
    <property type="match status" value="1"/>
</dbReference>
<dbReference type="Gene3D" id="2.70.100.10">
    <property type="entry name" value="Glycoside hydrolase, family 7, domain"/>
    <property type="match status" value="1"/>
</dbReference>
<protein>
    <recommendedName>
        <fullName evidence="13">Glucanase</fullName>
        <ecNumber evidence="13">3.2.1.-</ecNumber>
    </recommendedName>
</protein>
<evidence type="ECO:0000256" key="2">
    <source>
        <dbReference type="ARBA" id="ARBA00002392"/>
    </source>
</evidence>